<organism evidence="1 2">
    <name type="scientific">Desmonostoc muscorum LEGE 12446</name>
    <dbReference type="NCBI Taxonomy" id="1828758"/>
    <lineage>
        <taxon>Bacteria</taxon>
        <taxon>Bacillati</taxon>
        <taxon>Cyanobacteriota</taxon>
        <taxon>Cyanophyceae</taxon>
        <taxon>Nostocales</taxon>
        <taxon>Nostocaceae</taxon>
        <taxon>Desmonostoc</taxon>
    </lineage>
</organism>
<gene>
    <name evidence="1" type="ORF">IQ276_19260</name>
</gene>
<reference evidence="1" key="1">
    <citation type="submission" date="2020-10" db="EMBL/GenBank/DDBJ databases">
        <authorList>
            <person name="Castelo-Branco R."/>
            <person name="Eusebio N."/>
            <person name="Adriana R."/>
            <person name="Vieira A."/>
            <person name="Brugerolle De Fraissinette N."/>
            <person name="Rezende De Castro R."/>
            <person name="Schneider M.P."/>
            <person name="Vasconcelos V."/>
            <person name="Leao P.N."/>
        </authorList>
    </citation>
    <scope>NUCLEOTIDE SEQUENCE</scope>
    <source>
        <strain evidence="1">LEGE 12446</strain>
    </source>
</reference>
<comment type="caution">
    <text evidence="1">The sequence shown here is derived from an EMBL/GenBank/DDBJ whole genome shotgun (WGS) entry which is preliminary data.</text>
</comment>
<evidence type="ECO:0000313" key="1">
    <source>
        <dbReference type="EMBL" id="MBE9024484.1"/>
    </source>
</evidence>
<dbReference type="EMBL" id="JADEXS010000274">
    <property type="protein sequence ID" value="MBE9024484.1"/>
    <property type="molecule type" value="Genomic_DNA"/>
</dbReference>
<dbReference type="AlphaFoldDB" id="A0A8J6ZYQ2"/>
<proteinExistence type="predicted"/>
<keyword evidence="2" id="KW-1185">Reference proteome</keyword>
<protein>
    <submittedName>
        <fullName evidence="1">Nitrogen fixation protein</fullName>
    </submittedName>
</protein>
<sequence>MNNPLPLCPSAQPDMPNSIALGVMVGTVDEPHFVHFQKPKQVTEELLALAEPVKPTEVFRFAATCMGSGCIHFDGANCRLVQRVVETLPTVAETLPPCHIRSSCRWYQQEGKAACVRCPQVVTDRPITSVDTTK</sequence>
<name>A0A8J6ZYQ2_DESMC</name>
<dbReference type="Proteomes" id="UP000622533">
    <property type="component" value="Unassembled WGS sequence"/>
</dbReference>
<evidence type="ECO:0000313" key="2">
    <source>
        <dbReference type="Proteomes" id="UP000622533"/>
    </source>
</evidence>
<accession>A0A8J6ZYQ2</accession>
<dbReference type="RefSeq" id="WP_193918926.1">
    <property type="nucleotide sequence ID" value="NZ_JADEXS020000002.1"/>
</dbReference>